<sequence length="382" mass="43893">MLLNFFKIIRVKICRTPRRWYSNMKLTFHSLTHNHFMDQGYVADTLMEPLFWFVENFTKVLGPFFVLAVCALTSFVVGVTYYLGLPYWWSASPAATVGLLILGHWLLINVVFNFYMACVTSPGHPPQGQLIPEAVSICKKCISPKPPRTHHCSICDRCVLKMDHHCPWLNNCVGHFNHRYFFMYMVYVVTGCLYIMVFGFSLAWDEVFGDGAYLQYVHEVDEEEVLIGHPVRFNHSKLIPMRERMQNGSFHPIPDLEPVIKTHATYRSTVIFVGLVVGGITSVFVALGTLAYWHAKIISKGETSIEYYINKSETKRYAENGLIYQNPYDFGLLANWKLFLGLTDGRGWRHILLPSRHLPKGTGLSWETTTFEILQSDTAKEK</sequence>
<dbReference type="PANTHER" id="PTHR12246">
    <property type="entry name" value="PALMITOYLTRANSFERASE ZDHHC16"/>
    <property type="match status" value="1"/>
</dbReference>
<evidence type="ECO:0000259" key="8">
    <source>
        <dbReference type="Pfam" id="PF01529"/>
    </source>
</evidence>
<keyword evidence="2 7" id="KW-0808">Transferase</keyword>
<feature type="transmembrane region" description="Helical" evidence="7">
    <location>
        <begin position="95"/>
        <end position="115"/>
    </location>
</feature>
<evidence type="ECO:0000256" key="2">
    <source>
        <dbReference type="ARBA" id="ARBA00022679"/>
    </source>
</evidence>
<proteinExistence type="inferred from homology"/>
<evidence type="ECO:0000256" key="1">
    <source>
        <dbReference type="ARBA" id="ARBA00004141"/>
    </source>
</evidence>
<dbReference type="GO" id="GO:0019706">
    <property type="term" value="F:protein-cysteine S-palmitoyltransferase activity"/>
    <property type="evidence" value="ECO:0007669"/>
    <property type="project" value="UniProtKB-EC"/>
</dbReference>
<keyword evidence="6 7" id="KW-0012">Acyltransferase</keyword>
<keyword evidence="3 7" id="KW-0812">Transmembrane</keyword>
<keyword evidence="4 7" id="KW-1133">Transmembrane helix</keyword>
<dbReference type="OrthoDB" id="331948at2759"/>
<evidence type="ECO:0000256" key="3">
    <source>
        <dbReference type="ARBA" id="ARBA00022692"/>
    </source>
</evidence>
<accession>A0A8S1CA76</accession>
<organism evidence="9 10">
    <name type="scientific">Cloeon dipterum</name>
    <dbReference type="NCBI Taxonomy" id="197152"/>
    <lineage>
        <taxon>Eukaryota</taxon>
        <taxon>Metazoa</taxon>
        <taxon>Ecdysozoa</taxon>
        <taxon>Arthropoda</taxon>
        <taxon>Hexapoda</taxon>
        <taxon>Insecta</taxon>
        <taxon>Pterygota</taxon>
        <taxon>Palaeoptera</taxon>
        <taxon>Ephemeroptera</taxon>
        <taxon>Pisciforma</taxon>
        <taxon>Baetidae</taxon>
        <taxon>Cloeon</taxon>
    </lineage>
</organism>
<dbReference type="Pfam" id="PF01529">
    <property type="entry name" value="DHHC"/>
    <property type="match status" value="1"/>
</dbReference>
<feature type="transmembrane region" description="Helical" evidence="7">
    <location>
        <begin position="60"/>
        <end position="83"/>
    </location>
</feature>
<comment type="caution">
    <text evidence="9">The sequence shown here is derived from an EMBL/GenBank/DDBJ whole genome shotgun (WGS) entry which is preliminary data.</text>
</comment>
<dbReference type="GO" id="GO:0016020">
    <property type="term" value="C:membrane"/>
    <property type="evidence" value="ECO:0007669"/>
    <property type="project" value="UniProtKB-SubCell"/>
</dbReference>
<dbReference type="EMBL" id="CADEPI010000018">
    <property type="protein sequence ID" value="CAB3364895.1"/>
    <property type="molecule type" value="Genomic_DNA"/>
</dbReference>
<dbReference type="Proteomes" id="UP000494165">
    <property type="component" value="Unassembled WGS sequence"/>
</dbReference>
<dbReference type="PROSITE" id="PS50216">
    <property type="entry name" value="DHHC"/>
    <property type="match status" value="1"/>
</dbReference>
<evidence type="ECO:0000256" key="4">
    <source>
        <dbReference type="ARBA" id="ARBA00022989"/>
    </source>
</evidence>
<gene>
    <name evidence="9" type="ORF">CLODIP_2_CD12405</name>
</gene>
<dbReference type="InterPro" id="IPR001594">
    <property type="entry name" value="Palmitoyltrfase_DHHC"/>
</dbReference>
<name>A0A8S1CA76_9INSE</name>
<evidence type="ECO:0000313" key="9">
    <source>
        <dbReference type="EMBL" id="CAB3364895.1"/>
    </source>
</evidence>
<evidence type="ECO:0000256" key="6">
    <source>
        <dbReference type="ARBA" id="ARBA00023315"/>
    </source>
</evidence>
<feature type="transmembrane region" description="Helical" evidence="7">
    <location>
        <begin position="270"/>
        <end position="293"/>
    </location>
</feature>
<dbReference type="EC" id="2.3.1.225" evidence="7"/>
<comment type="catalytic activity">
    <reaction evidence="7">
        <text>L-cysteinyl-[protein] + hexadecanoyl-CoA = S-hexadecanoyl-L-cysteinyl-[protein] + CoA</text>
        <dbReference type="Rhea" id="RHEA:36683"/>
        <dbReference type="Rhea" id="RHEA-COMP:10131"/>
        <dbReference type="Rhea" id="RHEA-COMP:11032"/>
        <dbReference type="ChEBI" id="CHEBI:29950"/>
        <dbReference type="ChEBI" id="CHEBI:57287"/>
        <dbReference type="ChEBI" id="CHEBI:57379"/>
        <dbReference type="ChEBI" id="CHEBI:74151"/>
        <dbReference type="EC" id="2.3.1.225"/>
    </reaction>
</comment>
<comment type="domain">
    <text evidence="7">The DHHC domain is required for palmitoyltransferase activity.</text>
</comment>
<feature type="transmembrane region" description="Helical" evidence="7">
    <location>
        <begin position="184"/>
        <end position="204"/>
    </location>
</feature>
<dbReference type="InterPro" id="IPR039859">
    <property type="entry name" value="PFA4/ZDH16/20/ERF2-like"/>
</dbReference>
<dbReference type="AlphaFoldDB" id="A0A8S1CA76"/>
<evidence type="ECO:0000256" key="7">
    <source>
        <dbReference type="RuleBase" id="RU079119"/>
    </source>
</evidence>
<comment type="subcellular location">
    <subcellularLocation>
        <location evidence="1">Membrane</location>
        <topology evidence="1">Multi-pass membrane protein</topology>
    </subcellularLocation>
</comment>
<keyword evidence="5 7" id="KW-0472">Membrane</keyword>
<feature type="domain" description="Palmitoyltransferase DHHC" evidence="8">
    <location>
        <begin position="136"/>
        <end position="310"/>
    </location>
</feature>
<evidence type="ECO:0000256" key="5">
    <source>
        <dbReference type="ARBA" id="ARBA00023136"/>
    </source>
</evidence>
<reference evidence="9 10" key="1">
    <citation type="submission" date="2020-04" db="EMBL/GenBank/DDBJ databases">
        <authorList>
            <person name="Alioto T."/>
            <person name="Alioto T."/>
            <person name="Gomez Garrido J."/>
        </authorList>
    </citation>
    <scope>NUCLEOTIDE SEQUENCE [LARGE SCALE GENOMIC DNA]</scope>
</reference>
<comment type="similarity">
    <text evidence="7">Belongs to the DHHC palmitoyltransferase family.</text>
</comment>
<evidence type="ECO:0000313" key="10">
    <source>
        <dbReference type="Proteomes" id="UP000494165"/>
    </source>
</evidence>
<keyword evidence="10" id="KW-1185">Reference proteome</keyword>
<protein>
    <recommendedName>
        <fullName evidence="7">Palmitoyltransferase</fullName>
        <ecNumber evidence="7">2.3.1.225</ecNumber>
    </recommendedName>
</protein>